<protein>
    <submittedName>
        <fullName evidence="1">Gamma-glutamyltransferase</fullName>
    </submittedName>
</protein>
<dbReference type="Gene3D" id="3.60.20.40">
    <property type="match status" value="1"/>
</dbReference>
<organism evidence="1 2">
    <name type="scientific">Acidianus brierleyi</name>
    <dbReference type="NCBI Taxonomy" id="41673"/>
    <lineage>
        <taxon>Archaea</taxon>
        <taxon>Thermoproteota</taxon>
        <taxon>Thermoprotei</taxon>
        <taxon>Sulfolobales</taxon>
        <taxon>Sulfolobaceae</taxon>
        <taxon>Acidianus</taxon>
    </lineage>
</organism>
<dbReference type="Proteomes" id="UP000248044">
    <property type="component" value="Chromosome"/>
</dbReference>
<reference evidence="1 2" key="1">
    <citation type="submission" date="2018-05" db="EMBL/GenBank/DDBJ databases">
        <title>Complete Genome Sequences of Extremely Thermoacidophilic, Metal-Mobilizing Type-Strain Members of the Archaeal Family Sulfolobaceae: Acidianus brierleyi DSM-1651T, Acidianus sulfidivorans DSM-18786T, Metallosphaera hakonensis DSM-7519T, and Metallosphaera prunae DSM-10039T.</title>
        <authorList>
            <person name="Counts J.A."/>
            <person name="Kelly R.M."/>
        </authorList>
    </citation>
    <scope>NUCLEOTIDE SEQUENCE [LARGE SCALE GENOMIC DNA]</scope>
    <source>
        <strain evidence="1 2">DSM 1651</strain>
    </source>
</reference>
<evidence type="ECO:0000313" key="2">
    <source>
        <dbReference type="Proteomes" id="UP000248044"/>
    </source>
</evidence>
<dbReference type="Gene3D" id="1.10.246.230">
    <property type="match status" value="1"/>
</dbReference>
<dbReference type="Pfam" id="PF01019">
    <property type="entry name" value="G_glu_transpept"/>
    <property type="match status" value="1"/>
</dbReference>
<gene>
    <name evidence="1" type="ORF">DFR85_06320</name>
</gene>
<keyword evidence="1" id="KW-0808">Transferase</keyword>
<sequence>MISASGEKIVSTQNYIASYIGAKVLENGGNAFDAAVAISGVLSVVMPHTSGLGGDAFLLAKTPEGFLAYNASGWAPKNLKVEKIDEKSPFSITVPGLVDLWDFLQSYTSKDYEELLSPAIKLAINGFNVGRSLYNAIKVSSGNSEWNKIFGNKKFSDKVKNLELGKILKQVSKEPRVFYEKIAEDLVKDLNNEGSPLVYEDFYDFHGEKVNPLKTTYKDFNLYELPPNTQGITTLELLKMIEISKINKLAYNDIKRINEHVNMSILAYEDRDKYVADPRFYNIPGFILDEKYLTERVKNIGKSFNVNDGDTTFFVVGDGENHIGFIQSLFHPFGSGIVSHGIVFSNRGYGFSSGVNKPEGRKRPLHTLSILYAEKDKEELIIGCAGGDLRPQIHSEVFEYYADYGMEIDESVDAPRFMYLGNKTIAEKRLEVPLTQVGYYSTQVGVVHALKRKNNSYIAVADPRSEGVALPVQ</sequence>
<dbReference type="InterPro" id="IPR052896">
    <property type="entry name" value="GGT-like_enzyme"/>
</dbReference>
<dbReference type="GO" id="GO:0016740">
    <property type="term" value="F:transferase activity"/>
    <property type="evidence" value="ECO:0007669"/>
    <property type="project" value="UniProtKB-KW"/>
</dbReference>
<accession>A0A2U9IE30</accession>
<dbReference type="EMBL" id="CP029289">
    <property type="protein sequence ID" value="AWR94265.1"/>
    <property type="molecule type" value="Genomic_DNA"/>
</dbReference>
<dbReference type="SUPFAM" id="SSF56235">
    <property type="entry name" value="N-terminal nucleophile aminohydrolases (Ntn hydrolases)"/>
    <property type="match status" value="1"/>
</dbReference>
<evidence type="ECO:0000313" key="1">
    <source>
        <dbReference type="EMBL" id="AWR94265.1"/>
    </source>
</evidence>
<name>A0A2U9IE30_9CREN</name>
<proteinExistence type="predicted"/>
<dbReference type="PANTHER" id="PTHR43881:SF1">
    <property type="entry name" value="GAMMA-GLUTAMYLTRANSPEPTIDASE (AFU_ORTHOLOGUE AFUA_4G13580)"/>
    <property type="match status" value="1"/>
</dbReference>
<keyword evidence="2" id="KW-1185">Reference proteome</keyword>
<dbReference type="PANTHER" id="PTHR43881">
    <property type="entry name" value="GAMMA-GLUTAMYLTRANSPEPTIDASE (AFU_ORTHOLOGUE AFUA_4G13580)"/>
    <property type="match status" value="1"/>
</dbReference>
<dbReference type="InterPro" id="IPR043137">
    <property type="entry name" value="GGT_ssub_C"/>
</dbReference>
<dbReference type="PRINTS" id="PR01210">
    <property type="entry name" value="GGTRANSPTASE"/>
</dbReference>
<dbReference type="AlphaFoldDB" id="A0A2U9IE30"/>
<dbReference type="KEGG" id="abri:DFR85_06320"/>
<dbReference type="InterPro" id="IPR029055">
    <property type="entry name" value="Ntn_hydrolases_N"/>
</dbReference>